<accession>A0A1F6VAP6</accession>
<dbReference type="Gene3D" id="1.10.3210.10">
    <property type="entry name" value="Hypothetical protein af1432"/>
    <property type="match status" value="1"/>
</dbReference>
<comment type="caution">
    <text evidence="2">The sequence shown here is derived from an EMBL/GenBank/DDBJ whole genome shotgun (WGS) entry which is preliminary data.</text>
</comment>
<reference evidence="2 3" key="1">
    <citation type="journal article" date="2016" name="Nat. Commun.">
        <title>Thousands of microbial genomes shed light on interconnected biogeochemical processes in an aquifer system.</title>
        <authorList>
            <person name="Anantharaman K."/>
            <person name="Brown C.T."/>
            <person name="Hug L.A."/>
            <person name="Sharon I."/>
            <person name="Castelle C.J."/>
            <person name="Probst A.J."/>
            <person name="Thomas B.C."/>
            <person name="Singh A."/>
            <person name="Wilkins M.J."/>
            <person name="Karaoz U."/>
            <person name="Brodie E.L."/>
            <person name="Williams K.H."/>
            <person name="Hubbard S.S."/>
            <person name="Banfield J.F."/>
        </authorList>
    </citation>
    <scope>NUCLEOTIDE SEQUENCE [LARGE SCALE GENOMIC DNA]</scope>
</reference>
<dbReference type="CDD" id="cd00077">
    <property type="entry name" value="HDc"/>
    <property type="match status" value="1"/>
</dbReference>
<dbReference type="AlphaFoldDB" id="A0A1F6VAP6"/>
<gene>
    <name evidence="2" type="ORF">A2W18_09770</name>
</gene>
<dbReference type="InterPro" id="IPR037522">
    <property type="entry name" value="HD_GYP_dom"/>
</dbReference>
<evidence type="ECO:0000259" key="1">
    <source>
        <dbReference type="PROSITE" id="PS51832"/>
    </source>
</evidence>
<dbReference type="PROSITE" id="PS51832">
    <property type="entry name" value="HD_GYP"/>
    <property type="match status" value="1"/>
</dbReference>
<dbReference type="SUPFAM" id="SSF109604">
    <property type="entry name" value="HD-domain/PDEase-like"/>
    <property type="match status" value="1"/>
</dbReference>
<dbReference type="Proteomes" id="UP000179076">
    <property type="component" value="Unassembled WGS sequence"/>
</dbReference>
<name>A0A1F6VAP6_9PROT</name>
<dbReference type="PANTHER" id="PTHR43155:SF2">
    <property type="entry name" value="CYCLIC DI-GMP PHOSPHODIESTERASE PA4108"/>
    <property type="match status" value="1"/>
</dbReference>
<sequence length="449" mass="49994">MAAPILGAETVRKKLDVQHLELGMFVAELDRPWLGTPFLFQGFEIRSEAELLELKRLCKWVSIDTADIRAGLPASRPKTAQPALQQTPIQSDAEQRVAREFLKIINQPRAEPIYTDRCEIEQEIPSAREHQAVARTLIYQILDDVRTGKNIDSISAKRVVGALAESVIRNPDALTCFIQLKNKDEYTAQHSLRVCILALAFGRHLGLDRETLEMLGTGALLHDIGKMKVPNEILNKPAALSEYEFSVMKTHVPRGVEILERMPGIPRPAIDVARCHHERYTGSGYIGGLTGDQIGFFGMIGGIVDCYDAVTSDRAYRAGMSAHAALKQMYEWRARDFHPGLVEQFIQCMGIYPIGSVVELNTGEIAVVVTMNRVRRLKPRVTLVLNANCAPYNTPVTVDLMKHKTSDGRACEIDRVLEPGVYGIDPVRFLPVIDPARLLRPSARAVTRA</sequence>
<protein>
    <recommendedName>
        <fullName evidence="1">HD-GYP domain-containing protein</fullName>
    </recommendedName>
</protein>
<dbReference type="PANTHER" id="PTHR43155">
    <property type="entry name" value="CYCLIC DI-GMP PHOSPHODIESTERASE PA4108-RELATED"/>
    <property type="match status" value="1"/>
</dbReference>
<dbReference type="InterPro" id="IPR003607">
    <property type="entry name" value="HD/PDEase_dom"/>
</dbReference>
<dbReference type="GO" id="GO:0008081">
    <property type="term" value="F:phosphoric diester hydrolase activity"/>
    <property type="evidence" value="ECO:0007669"/>
    <property type="project" value="UniProtKB-ARBA"/>
</dbReference>
<evidence type="ECO:0000313" key="3">
    <source>
        <dbReference type="Proteomes" id="UP000179076"/>
    </source>
</evidence>
<dbReference type="InterPro" id="IPR006675">
    <property type="entry name" value="HDIG_dom"/>
</dbReference>
<dbReference type="Pfam" id="PF11871">
    <property type="entry name" value="DUF3391"/>
    <property type="match status" value="1"/>
</dbReference>
<organism evidence="2 3">
    <name type="scientific">Candidatus Muproteobacteria bacterium RBG_16_60_9</name>
    <dbReference type="NCBI Taxonomy" id="1817755"/>
    <lineage>
        <taxon>Bacteria</taxon>
        <taxon>Pseudomonadati</taxon>
        <taxon>Pseudomonadota</taxon>
        <taxon>Candidatus Muproteobacteria</taxon>
    </lineage>
</organism>
<dbReference type="NCBIfam" id="TIGR00277">
    <property type="entry name" value="HDIG"/>
    <property type="match status" value="1"/>
</dbReference>
<evidence type="ECO:0000313" key="2">
    <source>
        <dbReference type="EMBL" id="OGI66700.1"/>
    </source>
</evidence>
<dbReference type="EMBL" id="MFSP01000080">
    <property type="protein sequence ID" value="OGI66700.1"/>
    <property type="molecule type" value="Genomic_DNA"/>
</dbReference>
<dbReference type="Pfam" id="PF13487">
    <property type="entry name" value="HD_5"/>
    <property type="match status" value="1"/>
</dbReference>
<dbReference type="InterPro" id="IPR021812">
    <property type="entry name" value="DUF3391"/>
</dbReference>
<feature type="domain" description="HD-GYP" evidence="1">
    <location>
        <begin position="165"/>
        <end position="361"/>
    </location>
</feature>
<proteinExistence type="predicted"/>
<dbReference type="SMART" id="SM00471">
    <property type="entry name" value="HDc"/>
    <property type="match status" value="1"/>
</dbReference>